<feature type="region of interest" description="Disordered" evidence="1">
    <location>
        <begin position="1"/>
        <end position="23"/>
    </location>
</feature>
<proteinExistence type="predicted"/>
<organism evidence="2 3">
    <name type="scientific">Pseudonocardia parietis</name>
    <dbReference type="NCBI Taxonomy" id="570936"/>
    <lineage>
        <taxon>Bacteria</taxon>
        <taxon>Bacillati</taxon>
        <taxon>Actinomycetota</taxon>
        <taxon>Actinomycetes</taxon>
        <taxon>Pseudonocardiales</taxon>
        <taxon>Pseudonocardiaceae</taxon>
        <taxon>Pseudonocardia</taxon>
    </lineage>
</organism>
<feature type="region of interest" description="Disordered" evidence="1">
    <location>
        <begin position="168"/>
        <end position="210"/>
    </location>
</feature>
<accession>A0ABS4VXZ1</accession>
<dbReference type="EMBL" id="JAGINU010000001">
    <property type="protein sequence ID" value="MBP2368810.1"/>
    <property type="molecule type" value="Genomic_DNA"/>
</dbReference>
<dbReference type="Gene3D" id="3.90.190.10">
    <property type="entry name" value="Protein tyrosine phosphatase superfamily"/>
    <property type="match status" value="1"/>
</dbReference>
<feature type="region of interest" description="Disordered" evidence="1">
    <location>
        <begin position="41"/>
        <end position="60"/>
    </location>
</feature>
<dbReference type="SUPFAM" id="SSF52799">
    <property type="entry name" value="(Phosphotyrosine protein) phosphatases II"/>
    <property type="match status" value="1"/>
</dbReference>
<dbReference type="InterPro" id="IPR026893">
    <property type="entry name" value="Tyr/Ser_Pase_IphP-type"/>
</dbReference>
<name>A0ABS4VXZ1_9PSEU</name>
<dbReference type="InterPro" id="IPR029021">
    <property type="entry name" value="Prot-tyrosine_phosphatase-like"/>
</dbReference>
<gene>
    <name evidence="2" type="ORF">JOF36_004506</name>
</gene>
<sequence length="228" mass="23582">MTAFLTRGAAGRPADLRDLGGTRTDDGYRIRTGVLYRSGAPRPGVVRPAHRPGLPEGSAWPPATVIDLRPDAGAAGDHPLAGVADVRPVPLGASLLGAGAGDELVRIVRIVADAPAPILVHGGAGHDHTGLVPAVLLAALGVPRATILEEYGRPAHDPAPPWIRLRRRGSQEPEHTPRPRVGTATPAGVLDALDAHDDGVPGGLRDAGVSDGDLRRLAERLLEPDLPA</sequence>
<reference evidence="2 3" key="1">
    <citation type="submission" date="2021-03" db="EMBL/GenBank/DDBJ databases">
        <title>Sequencing the genomes of 1000 actinobacteria strains.</title>
        <authorList>
            <person name="Klenk H.-P."/>
        </authorList>
    </citation>
    <scope>NUCLEOTIDE SEQUENCE [LARGE SCALE GENOMIC DNA]</scope>
    <source>
        <strain evidence="2 3">DSM 45256</strain>
    </source>
</reference>
<comment type="caution">
    <text evidence="2">The sequence shown here is derived from an EMBL/GenBank/DDBJ whole genome shotgun (WGS) entry which is preliminary data.</text>
</comment>
<dbReference type="Proteomes" id="UP001519295">
    <property type="component" value="Unassembled WGS sequence"/>
</dbReference>
<evidence type="ECO:0008006" key="4">
    <source>
        <dbReference type="Google" id="ProtNLM"/>
    </source>
</evidence>
<protein>
    <recommendedName>
        <fullName evidence="4">Tyrosine phosphatase family protein</fullName>
    </recommendedName>
</protein>
<dbReference type="Pfam" id="PF13350">
    <property type="entry name" value="Y_phosphatase3"/>
    <property type="match status" value="1"/>
</dbReference>
<feature type="compositionally biased region" description="Basic and acidic residues" evidence="1">
    <location>
        <begin position="14"/>
        <end position="23"/>
    </location>
</feature>
<dbReference type="RefSeq" id="WP_210030468.1">
    <property type="nucleotide sequence ID" value="NZ_JAGINU010000001.1"/>
</dbReference>
<evidence type="ECO:0000256" key="1">
    <source>
        <dbReference type="SAM" id="MobiDB-lite"/>
    </source>
</evidence>
<evidence type="ECO:0000313" key="3">
    <source>
        <dbReference type="Proteomes" id="UP001519295"/>
    </source>
</evidence>
<keyword evidence="3" id="KW-1185">Reference proteome</keyword>
<evidence type="ECO:0000313" key="2">
    <source>
        <dbReference type="EMBL" id="MBP2368810.1"/>
    </source>
</evidence>